<evidence type="ECO:0000259" key="2">
    <source>
        <dbReference type="PROSITE" id="PS51194"/>
    </source>
</evidence>
<keyword evidence="3" id="KW-0540">Nuclease</keyword>
<accession>A0A228HI62</accession>
<evidence type="ECO:0000259" key="1">
    <source>
        <dbReference type="PROSITE" id="PS51192"/>
    </source>
</evidence>
<evidence type="ECO:0000313" key="3">
    <source>
        <dbReference type="EMBL" id="OXI29575.1"/>
    </source>
</evidence>
<dbReference type="InterPro" id="IPR050742">
    <property type="entry name" value="Helicase_Restrict-Modif_Enz"/>
</dbReference>
<dbReference type="GO" id="GO:0016787">
    <property type="term" value="F:hydrolase activity"/>
    <property type="evidence" value="ECO:0007669"/>
    <property type="project" value="InterPro"/>
</dbReference>
<dbReference type="InterPro" id="IPR001650">
    <property type="entry name" value="Helicase_C-like"/>
</dbReference>
<sequence length="978" mass="110459">MPIDKNMYDENAIYRSWVDNQLKIIEPTDLNNNRGFRKPQRAALFAALCHLTSAPDRPATIVMPTGTGKTDAIFSLIIAGAFPRTLIIVPSDALRSQTSEKILELKNIRDFRAIDEQTLSPKVFTIKAALTKDDLLDIALSNVVISTPNALTLTHGDQLAQLVSLVSHLIVDEAHHVAAKTWRNIKTAFKGKPCIQFTATPFREDKQTLDGRIIYNYSLKDAQEDGYFQAIEFHPVREYQFSLSDLAIANKAVALLRADLESGKDHLLMARANSISKAKKIYDLYREHNDLSPVLVYSGVKEKDKIIERIKNRQHRIIVCVNMLGEGFDLPELKIAALHDQHCSPAVTLQFIGRLTRVNDLLGAAKFVANIANQKVDNQMAALYSESADWGIIIREVSEKKIGRELEREKFEAQFEDMEDGEKIIALNPTPNVSAVAYRVAQIDWKPFGAAEMRSKGEEVRLYSVNEDQTLVMAVTRAESSVSWANTAAISATDWHLYLAYYRKKDATLFISTSGDEGQSAVFKNLISTNSEKIAGEKTFRILHNINLLKFQNVGLTRGTRDIRFTMHVGRDINSVMDDLENGTAIKSNIFGIGFEEGSKTTAGCSYKGKLWEMNSETIDYWVKWCDSVSKKINNADIDTRDILNNVIRSEKIERIWPDGLFYADWPESIYIEVEHRVTLIANGVAYKLLDLRLGYPVRVTDRILRIPVLTRDELGAERAVGRVDITLEVDGYKIDCGDIKIIYGKERYFSEYLDDNPIKILKQDGSIILGNYRYYSPQTLNVKLPKALLSSWDWGETKINKESMGKDRDLDTVQGFTFSKIEGAYELIFNDDGAGEIADLVAINENNDHIQIDFYHCKYCSKDAKPGARVDDTYIVTGQASRSVKWLHTGEAIFRQLLDRYGTSLENGFDRILKGLPARLDLLRNKCRDLEVRIGFFIIQPAISEARITDEMLTVLGSSYMYLKNISGTELKVIVSR</sequence>
<dbReference type="GO" id="GO:0003677">
    <property type="term" value="F:DNA binding"/>
    <property type="evidence" value="ECO:0007669"/>
    <property type="project" value="InterPro"/>
</dbReference>
<dbReference type="Pfam" id="PF04851">
    <property type="entry name" value="ResIII"/>
    <property type="match status" value="1"/>
</dbReference>
<dbReference type="SUPFAM" id="SSF52540">
    <property type="entry name" value="P-loop containing nucleoside triphosphate hydrolases"/>
    <property type="match status" value="1"/>
</dbReference>
<dbReference type="InterPro" id="IPR027417">
    <property type="entry name" value="P-loop_NTPase"/>
</dbReference>
<dbReference type="RefSeq" id="WP_012218142.1">
    <property type="nucleotide sequence ID" value="NZ_CP091649.1"/>
</dbReference>
<dbReference type="GO" id="GO:0004519">
    <property type="term" value="F:endonuclease activity"/>
    <property type="evidence" value="ECO:0007669"/>
    <property type="project" value="UniProtKB-KW"/>
</dbReference>
<feature type="domain" description="Helicase C-terminal" evidence="2">
    <location>
        <begin position="252"/>
        <end position="419"/>
    </location>
</feature>
<feature type="domain" description="Helicase ATP-binding" evidence="1">
    <location>
        <begin position="50"/>
        <end position="219"/>
    </location>
</feature>
<name>A0A228HI62_9BURK</name>
<dbReference type="InterPro" id="IPR006935">
    <property type="entry name" value="Helicase/UvrB_N"/>
</dbReference>
<organism evidence="3 4">
    <name type="scientific">Burkholderia aenigmatica</name>
    <dbReference type="NCBI Taxonomy" id="2015348"/>
    <lineage>
        <taxon>Bacteria</taxon>
        <taxon>Pseudomonadati</taxon>
        <taxon>Pseudomonadota</taxon>
        <taxon>Betaproteobacteria</taxon>
        <taxon>Burkholderiales</taxon>
        <taxon>Burkholderiaceae</taxon>
        <taxon>Burkholderia</taxon>
        <taxon>Burkholderia cepacia complex</taxon>
    </lineage>
</organism>
<dbReference type="PANTHER" id="PTHR47396:SF1">
    <property type="entry name" value="ATP-DEPENDENT HELICASE IRC3-RELATED"/>
    <property type="match status" value="1"/>
</dbReference>
<dbReference type="Gene3D" id="3.40.50.300">
    <property type="entry name" value="P-loop containing nucleotide triphosphate hydrolases"/>
    <property type="match status" value="2"/>
</dbReference>
<evidence type="ECO:0000313" key="4">
    <source>
        <dbReference type="Proteomes" id="UP000214600"/>
    </source>
</evidence>
<dbReference type="SMART" id="SM00487">
    <property type="entry name" value="DEXDc"/>
    <property type="match status" value="1"/>
</dbReference>
<dbReference type="PROSITE" id="PS51192">
    <property type="entry name" value="HELICASE_ATP_BIND_1"/>
    <property type="match status" value="1"/>
</dbReference>
<dbReference type="EMBL" id="NKFA01000056">
    <property type="protein sequence ID" value="OXI29575.1"/>
    <property type="molecule type" value="Genomic_DNA"/>
</dbReference>
<dbReference type="SMART" id="SM00490">
    <property type="entry name" value="HELICc"/>
    <property type="match status" value="1"/>
</dbReference>
<gene>
    <name evidence="3" type="ORF">CFB84_43795</name>
</gene>
<keyword evidence="3" id="KW-0378">Hydrolase</keyword>
<protein>
    <submittedName>
        <fullName evidence="3">Restriction endonuclease subunit R</fullName>
    </submittedName>
</protein>
<keyword evidence="3" id="KW-0255">Endonuclease</keyword>
<dbReference type="CDD" id="cd17926">
    <property type="entry name" value="DEXHc_RE"/>
    <property type="match status" value="1"/>
</dbReference>
<dbReference type="Proteomes" id="UP000214600">
    <property type="component" value="Unassembled WGS sequence"/>
</dbReference>
<dbReference type="GO" id="GO:0005829">
    <property type="term" value="C:cytosol"/>
    <property type="evidence" value="ECO:0007669"/>
    <property type="project" value="TreeGrafter"/>
</dbReference>
<dbReference type="PROSITE" id="PS51194">
    <property type="entry name" value="HELICASE_CTER"/>
    <property type="match status" value="1"/>
</dbReference>
<comment type="caution">
    <text evidence="3">The sequence shown here is derived from an EMBL/GenBank/DDBJ whole genome shotgun (WGS) entry which is preliminary data.</text>
</comment>
<reference evidence="3 4" key="2">
    <citation type="submission" date="2017-08" db="EMBL/GenBank/DDBJ databases">
        <title>WGS of novel Burkholderia cepaca complex species.</title>
        <authorList>
            <person name="Lipuma J."/>
            <person name="Spilker T."/>
        </authorList>
    </citation>
    <scope>NUCLEOTIDE SEQUENCE [LARGE SCALE GENOMIC DNA]</scope>
    <source>
        <strain evidence="3 4">AU17325</strain>
    </source>
</reference>
<dbReference type="InterPro" id="IPR014001">
    <property type="entry name" value="Helicase_ATP-bd"/>
</dbReference>
<proteinExistence type="predicted"/>
<dbReference type="OrthoDB" id="9804086at2"/>
<dbReference type="PANTHER" id="PTHR47396">
    <property type="entry name" value="TYPE I RESTRICTION ENZYME ECOKI R PROTEIN"/>
    <property type="match status" value="1"/>
</dbReference>
<reference evidence="4" key="1">
    <citation type="submission" date="2017-06" db="EMBL/GenBank/DDBJ databases">
        <authorList>
            <person name="LiPuma J."/>
            <person name="Spilker T."/>
        </authorList>
    </citation>
    <scope>NUCLEOTIDE SEQUENCE [LARGE SCALE GENOMIC DNA]</scope>
    <source>
        <strain evidence="4">AU17325</strain>
    </source>
</reference>
<dbReference type="Pfam" id="PF00271">
    <property type="entry name" value="Helicase_C"/>
    <property type="match status" value="1"/>
</dbReference>
<dbReference type="AlphaFoldDB" id="A0A228HI62"/>
<dbReference type="GO" id="GO:0005524">
    <property type="term" value="F:ATP binding"/>
    <property type="evidence" value="ECO:0007669"/>
    <property type="project" value="InterPro"/>
</dbReference>